<reference evidence="1 2" key="1">
    <citation type="submission" date="2019-07" db="EMBL/GenBank/DDBJ databases">
        <title>The draft genome sequence of Aquimarina algiphila M91.</title>
        <authorList>
            <person name="Meng X."/>
        </authorList>
    </citation>
    <scope>NUCLEOTIDE SEQUENCE [LARGE SCALE GENOMIC DNA]</scope>
    <source>
        <strain evidence="1 2">M91</strain>
    </source>
</reference>
<proteinExistence type="predicted"/>
<protein>
    <recommendedName>
        <fullName evidence="3">DNA-binding protein</fullName>
    </recommendedName>
</protein>
<evidence type="ECO:0000313" key="1">
    <source>
        <dbReference type="EMBL" id="TSE10319.1"/>
    </source>
</evidence>
<sequence>MEKQQLSIKMDTNEKYIELSEISSILKAKNIGTAQKWCEKLKLPILVIGRKKMSYRFLVEAEMDKRIIQLFKKQAPDKWEELYRLYLEDDRYGYVIATQSRKKKRSNASMGVKPLSKEAIEFANEL</sequence>
<dbReference type="Proteomes" id="UP000318833">
    <property type="component" value="Unassembled WGS sequence"/>
</dbReference>
<dbReference type="OrthoDB" id="1164877at2"/>
<accession>A0A554VPB5</accession>
<comment type="caution">
    <text evidence="1">The sequence shown here is derived from an EMBL/GenBank/DDBJ whole genome shotgun (WGS) entry which is preliminary data.</text>
</comment>
<gene>
    <name evidence="1" type="ORF">FOF46_04610</name>
</gene>
<keyword evidence="2" id="KW-1185">Reference proteome</keyword>
<evidence type="ECO:0008006" key="3">
    <source>
        <dbReference type="Google" id="ProtNLM"/>
    </source>
</evidence>
<name>A0A554VPB5_9FLAO</name>
<dbReference type="EMBL" id="VLNR01000007">
    <property type="protein sequence ID" value="TSE10319.1"/>
    <property type="molecule type" value="Genomic_DNA"/>
</dbReference>
<dbReference type="AlphaFoldDB" id="A0A554VPB5"/>
<organism evidence="1 2">
    <name type="scientific">Aquimarina algiphila</name>
    <dbReference type="NCBI Taxonomy" id="2047982"/>
    <lineage>
        <taxon>Bacteria</taxon>
        <taxon>Pseudomonadati</taxon>
        <taxon>Bacteroidota</taxon>
        <taxon>Flavobacteriia</taxon>
        <taxon>Flavobacteriales</taxon>
        <taxon>Flavobacteriaceae</taxon>
        <taxon>Aquimarina</taxon>
    </lineage>
</organism>
<dbReference type="RefSeq" id="WP_143915618.1">
    <property type="nucleotide sequence ID" value="NZ_CANMXV010000014.1"/>
</dbReference>
<evidence type="ECO:0000313" key="2">
    <source>
        <dbReference type="Proteomes" id="UP000318833"/>
    </source>
</evidence>